<evidence type="ECO:0000256" key="1">
    <source>
        <dbReference type="SAM" id="SignalP"/>
    </source>
</evidence>
<keyword evidence="3" id="KW-1185">Reference proteome</keyword>
<sequence length="173" mass="19865">MKLLLFLLLISSVSNVASYTMFNAKGSLFCEYDVTWCFFVSMWEEDLSILINTDDLIGKEGIKCITDKYSFDYLIEGLQYSDGPFDNFYEIYITVTHNCTQGDLKQVTQETSLESIFSRITMPACALQYYSFPEDTMNGNPIATQTKVCDMRDVILTDKARVHKQSKRMVRPS</sequence>
<evidence type="ECO:0000313" key="2">
    <source>
        <dbReference type="EMBL" id="PIC21610.1"/>
    </source>
</evidence>
<dbReference type="Proteomes" id="UP000230233">
    <property type="component" value="Chromosome X"/>
</dbReference>
<evidence type="ECO:0000313" key="3">
    <source>
        <dbReference type="Proteomes" id="UP000230233"/>
    </source>
</evidence>
<comment type="caution">
    <text evidence="2">The sequence shown here is derived from an EMBL/GenBank/DDBJ whole genome shotgun (WGS) entry which is preliminary data.</text>
</comment>
<dbReference type="Pfam" id="PF05912">
    <property type="entry name" value="DUF870"/>
    <property type="match status" value="1"/>
</dbReference>
<dbReference type="EMBL" id="PDUG01000006">
    <property type="protein sequence ID" value="PIC21610.1"/>
    <property type="molecule type" value="Genomic_DNA"/>
</dbReference>
<protein>
    <submittedName>
        <fullName evidence="2">Uncharacterized protein</fullName>
    </submittedName>
</protein>
<dbReference type="InterPro" id="IPR008588">
    <property type="entry name" value="DUF870_CAE_spp"/>
</dbReference>
<proteinExistence type="predicted"/>
<reference evidence="3" key="1">
    <citation type="submission" date="2017-10" db="EMBL/GenBank/DDBJ databases">
        <title>Rapid genome shrinkage in a self-fertile nematode reveals novel sperm competition proteins.</title>
        <authorList>
            <person name="Yin D."/>
            <person name="Schwarz E.M."/>
            <person name="Thomas C.G."/>
            <person name="Felde R.L."/>
            <person name="Korf I.F."/>
            <person name="Cutter A.D."/>
            <person name="Schartner C.M."/>
            <person name="Ralston E.J."/>
            <person name="Meyer B.J."/>
            <person name="Haag E.S."/>
        </authorList>
    </citation>
    <scope>NUCLEOTIDE SEQUENCE [LARGE SCALE GENOMIC DNA]</scope>
    <source>
        <strain evidence="3">JU1422</strain>
    </source>
</reference>
<dbReference type="AlphaFoldDB" id="A0A2G5T2X3"/>
<organism evidence="2 3">
    <name type="scientific">Caenorhabditis nigoni</name>
    <dbReference type="NCBI Taxonomy" id="1611254"/>
    <lineage>
        <taxon>Eukaryota</taxon>
        <taxon>Metazoa</taxon>
        <taxon>Ecdysozoa</taxon>
        <taxon>Nematoda</taxon>
        <taxon>Chromadorea</taxon>
        <taxon>Rhabditida</taxon>
        <taxon>Rhabditina</taxon>
        <taxon>Rhabditomorpha</taxon>
        <taxon>Rhabditoidea</taxon>
        <taxon>Rhabditidae</taxon>
        <taxon>Peloderinae</taxon>
        <taxon>Caenorhabditis</taxon>
    </lineage>
</organism>
<feature type="chain" id="PRO_5013969396" evidence="1">
    <location>
        <begin position="19"/>
        <end position="173"/>
    </location>
</feature>
<feature type="signal peptide" evidence="1">
    <location>
        <begin position="1"/>
        <end position="18"/>
    </location>
</feature>
<keyword evidence="1" id="KW-0732">Signal</keyword>
<accession>A0A2G5T2X3</accession>
<dbReference type="OrthoDB" id="5789176at2759"/>
<gene>
    <name evidence="2" type="primary">Cnig_chr_X.g26381</name>
    <name evidence="2" type="ORF">B9Z55_026381</name>
</gene>
<name>A0A2G5T2X3_9PELO</name>
<dbReference type="PANTHER" id="PTHR21479:SF22">
    <property type="entry name" value="PROTEIN CBG07241"/>
    <property type="match status" value="1"/>
</dbReference>
<dbReference type="PANTHER" id="PTHR21479">
    <property type="match status" value="1"/>
</dbReference>